<sequence length="249" mass="28305">MIRYICFTVICMFSLSAYSLDFQKENLEHKIVAGFNLGATTPTSIPREVRKIEAWWPQFTPQLGYHIIYNTNNKWALGSGIILDYKGMGVRDKVKYLYTEVKLEADGNYLSGYFSGKNETTVKMAYVTIPLFVRYKINEKWNIRAGGYASYAYSTSFKGKVWDGYMRAPDPTGSEILIENKGDATFDFGDEIRTFDFGVLAGCDMKINHRFSLSGSFNWGATPVFSNSFKAVPFKMNNIYVSLGMSYNL</sequence>
<organism evidence="3 4">
    <name type="scientific">Dysgonomonas capnocytophagoides</name>
    <dbReference type="NCBI Taxonomy" id="45254"/>
    <lineage>
        <taxon>Bacteria</taxon>
        <taxon>Pseudomonadati</taxon>
        <taxon>Bacteroidota</taxon>
        <taxon>Bacteroidia</taxon>
        <taxon>Bacteroidales</taxon>
        <taxon>Dysgonomonadaceae</taxon>
        <taxon>Dysgonomonas</taxon>
    </lineage>
</organism>
<reference evidence="3 4" key="1">
    <citation type="submission" date="2019-03" db="EMBL/GenBank/DDBJ databases">
        <title>San Antonio Military Medical Center submission to MRSN (WRAIR), pending publication.</title>
        <authorList>
            <person name="Blyth D.M."/>
            <person name="Mccarthy S.L."/>
            <person name="Schall S.E."/>
            <person name="Stam J.A."/>
            <person name="Ong A.C."/>
            <person name="Mcgann P.T."/>
        </authorList>
    </citation>
    <scope>NUCLEOTIDE SEQUENCE [LARGE SCALE GENOMIC DNA]</scope>
    <source>
        <strain evidence="3 4">MRSN571793</strain>
    </source>
</reference>
<feature type="signal peptide" evidence="1">
    <location>
        <begin position="1"/>
        <end position="19"/>
    </location>
</feature>
<name>A0A4Y8KYQ2_9BACT</name>
<protein>
    <submittedName>
        <fullName evidence="3">PorT family protein</fullName>
    </submittedName>
</protein>
<dbReference type="Pfam" id="PF13568">
    <property type="entry name" value="OMP_b-brl_2"/>
    <property type="match status" value="1"/>
</dbReference>
<dbReference type="OrthoDB" id="1014137at2"/>
<dbReference type="STRING" id="1121485.GCA_000426485_01780"/>
<feature type="domain" description="Outer membrane protein beta-barrel" evidence="2">
    <location>
        <begin position="27"/>
        <end position="225"/>
    </location>
</feature>
<dbReference type="EMBL" id="SOML01000020">
    <property type="protein sequence ID" value="TFD91902.1"/>
    <property type="molecule type" value="Genomic_DNA"/>
</dbReference>
<gene>
    <name evidence="3" type="ORF">E2605_19215</name>
</gene>
<comment type="caution">
    <text evidence="3">The sequence shown here is derived from an EMBL/GenBank/DDBJ whole genome shotgun (WGS) entry which is preliminary data.</text>
</comment>
<keyword evidence="4" id="KW-1185">Reference proteome</keyword>
<dbReference type="SUPFAM" id="SSF56935">
    <property type="entry name" value="Porins"/>
    <property type="match status" value="1"/>
</dbReference>
<evidence type="ECO:0000313" key="3">
    <source>
        <dbReference type="EMBL" id="TFD91902.1"/>
    </source>
</evidence>
<evidence type="ECO:0000313" key="4">
    <source>
        <dbReference type="Proteomes" id="UP000297861"/>
    </source>
</evidence>
<dbReference type="Proteomes" id="UP000297861">
    <property type="component" value="Unassembled WGS sequence"/>
</dbReference>
<evidence type="ECO:0000256" key="1">
    <source>
        <dbReference type="SAM" id="SignalP"/>
    </source>
</evidence>
<dbReference type="AlphaFoldDB" id="A0A4Y8KYQ2"/>
<accession>A0A4Y8KYQ2</accession>
<keyword evidence="1" id="KW-0732">Signal</keyword>
<proteinExistence type="predicted"/>
<feature type="chain" id="PRO_5021354254" evidence="1">
    <location>
        <begin position="20"/>
        <end position="249"/>
    </location>
</feature>
<evidence type="ECO:0000259" key="2">
    <source>
        <dbReference type="Pfam" id="PF13568"/>
    </source>
</evidence>
<dbReference type="InterPro" id="IPR025665">
    <property type="entry name" value="Beta-barrel_OMP_2"/>
</dbReference>